<gene>
    <name evidence="4" type="ORF">QO033_15975</name>
</gene>
<feature type="region of interest" description="Disordered" evidence="3">
    <location>
        <begin position="50"/>
        <end position="69"/>
    </location>
</feature>
<dbReference type="Gene3D" id="3.40.50.300">
    <property type="entry name" value="P-loop containing nucleotide triphosphate hydrolases"/>
    <property type="match status" value="1"/>
</dbReference>
<dbReference type="RefSeq" id="WP_284481983.1">
    <property type="nucleotide sequence ID" value="NZ_JASNJD010000012.1"/>
</dbReference>
<evidence type="ECO:0000256" key="2">
    <source>
        <dbReference type="ARBA" id="ARBA00022840"/>
    </source>
</evidence>
<keyword evidence="1" id="KW-0547">Nucleotide-binding</keyword>
<sequence length="299" mass="32513">MKDYLESDLVSAEGEILMSAPWNAVEADDAKPMNRQDRRIFRRKAARQQAEQEGLRFDREPARNLPAPLPEPWERLHRVKPGAKGLGAKRAPLVNLFRDTPAARSFDLLRTRLMQTLRTQGWRRIAVVAPTEGCGATFTAVNLALSLARVPGSRTVLMDLNRRTPGVAAALDIHGHGRMDAFLGGALSPIEHLVRCSDGLALGLADAADPNAAESFHDPLTVRALDDMVLTLDPDVVIYDLPPVLSHDDAAAILPHVDGVLLVADGTRTTADQIRACEDILGEQTELLGVILNRARTAG</sequence>
<keyword evidence="4" id="KW-0418">Kinase</keyword>
<keyword evidence="4" id="KW-0808">Transferase</keyword>
<name>A0ABT7F3I7_9RHOB</name>
<dbReference type="EMBL" id="JASNJD010000012">
    <property type="protein sequence ID" value="MDK3019180.1"/>
    <property type="molecule type" value="Genomic_DNA"/>
</dbReference>
<dbReference type="Proteomes" id="UP001243757">
    <property type="component" value="Unassembled WGS sequence"/>
</dbReference>
<dbReference type="SUPFAM" id="SSF52540">
    <property type="entry name" value="P-loop containing nucleoside triphosphate hydrolases"/>
    <property type="match status" value="1"/>
</dbReference>
<dbReference type="InterPro" id="IPR027417">
    <property type="entry name" value="P-loop_NTPase"/>
</dbReference>
<evidence type="ECO:0000256" key="1">
    <source>
        <dbReference type="ARBA" id="ARBA00022741"/>
    </source>
</evidence>
<keyword evidence="5" id="KW-1185">Reference proteome</keyword>
<keyword evidence="2" id="KW-0067">ATP-binding</keyword>
<evidence type="ECO:0000256" key="3">
    <source>
        <dbReference type="SAM" id="MobiDB-lite"/>
    </source>
</evidence>
<organism evidence="4 5">
    <name type="scientific">Pseudodonghicola flavimaris</name>
    <dbReference type="NCBI Taxonomy" id="3050036"/>
    <lineage>
        <taxon>Bacteria</taxon>
        <taxon>Pseudomonadati</taxon>
        <taxon>Pseudomonadota</taxon>
        <taxon>Alphaproteobacteria</taxon>
        <taxon>Rhodobacterales</taxon>
        <taxon>Paracoccaceae</taxon>
        <taxon>Pseudodonghicola</taxon>
    </lineage>
</organism>
<dbReference type="InterPro" id="IPR050445">
    <property type="entry name" value="Bact_polysacc_biosynth/exp"/>
</dbReference>
<dbReference type="InterPro" id="IPR005702">
    <property type="entry name" value="Wzc-like_C"/>
</dbReference>
<dbReference type="EC" id="2.7.10.2" evidence="4"/>
<evidence type="ECO:0000313" key="5">
    <source>
        <dbReference type="Proteomes" id="UP001243757"/>
    </source>
</evidence>
<dbReference type="PANTHER" id="PTHR32309">
    <property type="entry name" value="TYROSINE-PROTEIN KINASE"/>
    <property type="match status" value="1"/>
</dbReference>
<dbReference type="CDD" id="cd05387">
    <property type="entry name" value="BY-kinase"/>
    <property type="match status" value="1"/>
</dbReference>
<dbReference type="GO" id="GO:0004715">
    <property type="term" value="F:non-membrane spanning protein tyrosine kinase activity"/>
    <property type="evidence" value="ECO:0007669"/>
    <property type="project" value="UniProtKB-EC"/>
</dbReference>
<comment type="caution">
    <text evidence="4">The sequence shown here is derived from an EMBL/GenBank/DDBJ whole genome shotgun (WGS) entry which is preliminary data.</text>
</comment>
<feature type="compositionally biased region" description="Basic and acidic residues" evidence="3">
    <location>
        <begin position="53"/>
        <end position="62"/>
    </location>
</feature>
<proteinExistence type="predicted"/>
<dbReference type="PANTHER" id="PTHR32309:SF31">
    <property type="entry name" value="CAPSULAR EXOPOLYSACCHARIDE FAMILY"/>
    <property type="match status" value="1"/>
</dbReference>
<protein>
    <submittedName>
        <fullName evidence="4">CpsD/CapB family tyrosine-protein kinase</fullName>
        <ecNumber evidence="4">2.7.10.2</ecNumber>
    </submittedName>
</protein>
<evidence type="ECO:0000313" key="4">
    <source>
        <dbReference type="EMBL" id="MDK3019180.1"/>
    </source>
</evidence>
<accession>A0ABT7F3I7</accession>
<reference evidence="4 5" key="1">
    <citation type="submission" date="2023-05" db="EMBL/GenBank/DDBJ databases">
        <title>Pseudodonghicola sp. nov.</title>
        <authorList>
            <person name="Huang J."/>
        </authorList>
    </citation>
    <scope>NUCLEOTIDE SEQUENCE [LARGE SCALE GENOMIC DNA]</scope>
    <source>
        <strain evidence="4 5">IC7</strain>
    </source>
</reference>